<comment type="similarity">
    <text evidence="2">Belongs to the FAM20 family.</text>
</comment>
<evidence type="ECO:0000256" key="3">
    <source>
        <dbReference type="ARBA" id="ARBA00023034"/>
    </source>
</evidence>
<evidence type="ECO:0000256" key="4">
    <source>
        <dbReference type="ARBA" id="ARBA00023157"/>
    </source>
</evidence>
<dbReference type="PANTHER" id="PTHR12450:SF14">
    <property type="entry name" value="GLYCOSAMINOGLYCAN XYLOSYLKINASE"/>
    <property type="match status" value="1"/>
</dbReference>
<evidence type="ECO:0000256" key="6">
    <source>
        <dbReference type="PIRSR" id="PIRSR624869-1"/>
    </source>
</evidence>
<dbReference type="Pfam" id="PF00561">
    <property type="entry name" value="Abhydrolase_1"/>
    <property type="match status" value="1"/>
</dbReference>
<feature type="binding site" evidence="7">
    <location>
        <position position="131"/>
    </location>
    <ligand>
        <name>ATP</name>
        <dbReference type="ChEBI" id="CHEBI:30616"/>
    </ligand>
</feature>
<keyword evidence="7" id="KW-0067">ATP-binding</keyword>
<dbReference type="Gene3D" id="3.40.50.1820">
    <property type="entry name" value="alpha/beta hydrolase"/>
    <property type="match status" value="1"/>
</dbReference>
<keyword evidence="7" id="KW-0547">Nucleotide-binding</keyword>
<protein>
    <submittedName>
        <fullName evidence="12">Abhydrolase domain-containing protein 16A</fullName>
    </submittedName>
</protein>
<dbReference type="GO" id="GO:0005794">
    <property type="term" value="C:Golgi apparatus"/>
    <property type="evidence" value="ECO:0007669"/>
    <property type="project" value="UniProtKB-SubCell"/>
</dbReference>
<comment type="subcellular location">
    <subcellularLocation>
        <location evidence="1">Golgi apparatus</location>
    </subcellularLocation>
</comment>
<dbReference type="OrthoDB" id="6412627at2759"/>
<name>A0A210PH59_MIZYE</name>
<feature type="binding site" evidence="7">
    <location>
        <position position="332"/>
    </location>
    <ligand>
        <name>ATP</name>
        <dbReference type="ChEBI" id="CHEBI:30616"/>
    </ligand>
</feature>
<keyword evidence="8" id="KW-0479">Metal-binding</keyword>
<reference evidence="12 13" key="1">
    <citation type="journal article" date="2017" name="Nat. Ecol. Evol.">
        <title>Scallop genome provides insights into evolution of bilaterian karyotype and development.</title>
        <authorList>
            <person name="Wang S."/>
            <person name="Zhang J."/>
            <person name="Jiao W."/>
            <person name="Li J."/>
            <person name="Xun X."/>
            <person name="Sun Y."/>
            <person name="Guo X."/>
            <person name="Huan P."/>
            <person name="Dong B."/>
            <person name="Zhang L."/>
            <person name="Hu X."/>
            <person name="Sun X."/>
            <person name="Wang J."/>
            <person name="Zhao C."/>
            <person name="Wang Y."/>
            <person name="Wang D."/>
            <person name="Huang X."/>
            <person name="Wang R."/>
            <person name="Lv J."/>
            <person name="Li Y."/>
            <person name="Zhang Z."/>
            <person name="Liu B."/>
            <person name="Lu W."/>
            <person name="Hui Y."/>
            <person name="Liang J."/>
            <person name="Zhou Z."/>
            <person name="Hou R."/>
            <person name="Li X."/>
            <person name="Liu Y."/>
            <person name="Li H."/>
            <person name="Ning X."/>
            <person name="Lin Y."/>
            <person name="Zhao L."/>
            <person name="Xing Q."/>
            <person name="Dou J."/>
            <person name="Li Y."/>
            <person name="Mao J."/>
            <person name="Guo H."/>
            <person name="Dou H."/>
            <person name="Li T."/>
            <person name="Mu C."/>
            <person name="Jiang W."/>
            <person name="Fu Q."/>
            <person name="Fu X."/>
            <person name="Miao Y."/>
            <person name="Liu J."/>
            <person name="Yu Q."/>
            <person name="Li R."/>
            <person name="Liao H."/>
            <person name="Li X."/>
            <person name="Kong Y."/>
            <person name="Jiang Z."/>
            <person name="Chourrout D."/>
            <person name="Li R."/>
            <person name="Bao Z."/>
        </authorList>
    </citation>
    <scope>NUCLEOTIDE SEQUENCE [LARGE SCALE GENOMIC DNA]</scope>
    <source>
        <strain evidence="12 13">PY_sf001</strain>
    </source>
</reference>
<dbReference type="InterPro" id="IPR024869">
    <property type="entry name" value="FAM20"/>
</dbReference>
<dbReference type="GO" id="GO:0016773">
    <property type="term" value="F:phosphotransferase activity, alcohol group as acceptor"/>
    <property type="evidence" value="ECO:0007669"/>
    <property type="project" value="TreeGrafter"/>
</dbReference>
<evidence type="ECO:0000256" key="7">
    <source>
        <dbReference type="PIRSR" id="PIRSR624869-2"/>
    </source>
</evidence>
<dbReference type="EMBL" id="NEDP02076705">
    <property type="protein sequence ID" value="OWF35821.1"/>
    <property type="molecule type" value="Genomic_DNA"/>
</dbReference>
<gene>
    <name evidence="12" type="ORF">KP79_PYT04087</name>
</gene>
<dbReference type="Pfam" id="PF22990">
    <property type="entry name" value="ABHD16_N"/>
    <property type="match status" value="1"/>
</dbReference>
<dbReference type="InterPro" id="IPR000073">
    <property type="entry name" value="AB_hydrolase_1"/>
</dbReference>
<evidence type="ECO:0000256" key="1">
    <source>
        <dbReference type="ARBA" id="ARBA00004555"/>
    </source>
</evidence>
<comment type="caution">
    <text evidence="12">The sequence shown here is derived from an EMBL/GenBank/DDBJ whole genome shotgun (WGS) entry which is preliminary data.</text>
</comment>
<comment type="cofactor">
    <cofactor evidence="8">
        <name>Mn(2+)</name>
        <dbReference type="ChEBI" id="CHEBI:29035"/>
    </cofactor>
</comment>
<dbReference type="SUPFAM" id="SSF53474">
    <property type="entry name" value="alpha/beta-Hydrolases"/>
    <property type="match status" value="1"/>
</dbReference>
<organism evidence="12 13">
    <name type="scientific">Mizuhopecten yessoensis</name>
    <name type="common">Japanese scallop</name>
    <name type="synonym">Patinopecten yessoensis</name>
    <dbReference type="NCBI Taxonomy" id="6573"/>
    <lineage>
        <taxon>Eukaryota</taxon>
        <taxon>Metazoa</taxon>
        <taxon>Spiralia</taxon>
        <taxon>Lophotrochozoa</taxon>
        <taxon>Mollusca</taxon>
        <taxon>Bivalvia</taxon>
        <taxon>Autobranchia</taxon>
        <taxon>Pteriomorphia</taxon>
        <taxon>Pectinida</taxon>
        <taxon>Pectinoidea</taxon>
        <taxon>Pectinidae</taxon>
        <taxon>Mizuhopecten</taxon>
    </lineage>
</organism>
<feature type="domain" description="Phosphatidylserine Lipase ABHD16 N-terminal" evidence="11">
    <location>
        <begin position="435"/>
        <end position="545"/>
    </location>
</feature>
<dbReference type="InterPro" id="IPR009581">
    <property type="entry name" value="FAM20_C"/>
</dbReference>
<keyword evidence="3" id="KW-0333">Golgi apparatus</keyword>
<feature type="domain" description="AB hydrolase-1" evidence="9">
    <location>
        <begin position="671"/>
        <end position="776"/>
    </location>
</feature>
<evidence type="ECO:0000256" key="8">
    <source>
        <dbReference type="PIRSR" id="PIRSR624869-3"/>
    </source>
</evidence>
<feature type="binding site" evidence="8">
    <location>
        <position position="166"/>
    </location>
    <ligand>
        <name>Mn(2+)</name>
        <dbReference type="ChEBI" id="CHEBI:29035"/>
    </ligand>
</feature>
<dbReference type="Proteomes" id="UP000242188">
    <property type="component" value="Unassembled WGS sequence"/>
</dbReference>
<feature type="binding site" evidence="7">
    <location>
        <begin position="247"/>
        <end position="250"/>
    </location>
    <ligand>
        <name>ATP</name>
        <dbReference type="ChEBI" id="CHEBI:30616"/>
    </ligand>
</feature>
<feature type="binding site" evidence="7">
    <location>
        <position position="318"/>
    </location>
    <ligand>
        <name>ATP</name>
        <dbReference type="ChEBI" id="CHEBI:30616"/>
    </ligand>
</feature>
<feature type="binding site" evidence="8">
    <location>
        <position position="332"/>
    </location>
    <ligand>
        <name>Mn(2+)</name>
        <dbReference type="ChEBI" id="CHEBI:29035"/>
    </ligand>
</feature>
<dbReference type="GO" id="GO:0046872">
    <property type="term" value="F:metal ion binding"/>
    <property type="evidence" value="ECO:0007669"/>
    <property type="project" value="UniProtKB-KW"/>
</dbReference>
<keyword evidence="8" id="KW-0464">Manganese</keyword>
<feature type="domain" description="FAM20 C-terminal" evidence="10">
    <location>
        <begin position="212"/>
        <end position="421"/>
    </location>
</feature>
<dbReference type="PANTHER" id="PTHR12450">
    <property type="entry name" value="DENTIN MATRIX PROTEIN 4 PROTEIN FAM20"/>
    <property type="match status" value="1"/>
</dbReference>
<accession>A0A210PH59</accession>
<feature type="active site" evidence="6">
    <location>
        <position position="313"/>
    </location>
</feature>
<evidence type="ECO:0000259" key="9">
    <source>
        <dbReference type="Pfam" id="PF00561"/>
    </source>
</evidence>
<sequence length="939" mass="106745">MKLIVRLVILCIISFILFVSYKILEPNIVDRNARSKLAEGDQSHWNKGDDSVTLKEKLSGNTLRDAVIAEITAKYLLNYFYPLKQSPWKVAESIATDRQLHPTNCNELGSILHAMTKTRIQTADVNRGGTQLKMTFTMDDGQRLIFKPKWYSREKILSNGPYEGADRHNGELAAFHIGRLLELNRTPLVIGRRINLRTEILPHATSRLKKTFFTKGNNTCFYGMCYYCKDESTGVCGDGDVLEGVVILWLPPTYQLSNHNHPWRRTYRSYKAKWETDNQYCDTVRNVDLYRSGPRLLDLIDITVLDYLTGNADRHHYETNGMQADSPVVILDNGKSFGNPYKDEESIMAPLYQCCRIRYRTWQRLLVLQDGVLSEVLQEVLNQDPISPVLSEDHYVALDRRLLGILAQIQTCIDREGLDTVLVNDSTRTFTTGGREAQIYNPNIMESTGNKFISVMRFCFSFSYWTSPVVLSLMYRRGYFCVDGLVSLGKFGCSISVIYLLAWLLRGLGRSCNTDYITFIQILTMASTIQNQAERNKKLSEFDFEFWAWPTDFSFTNAGRSREQGSPHQAAGSISDYPLSVLSYMCANTFGRRMMYPGSTALINTLLENMLIQERGRLVDDCQGRRCKVQTEDKNEIDTMFIDRRGTPGQAGRTLVITCEGNSGFYEIGCTKTPLDAGYSVLGWNHPGFAGSSGSPTPEQDQNAIDAVMQYAIQKLNFTPDNISLFAWSIGGYPASWAAKNYPDIKSVTLDATFDHVEPLAVARMPQFAKGLVSRTIKTYLNLNNLEQICQYPGPVLFIRRTQDEMITTRSLKIGETAMMSLPSNRGNDLLVGFLKHRYPNIVDDTTMSVLTRWLAEKTERQYMLCVDHGVDENECMRELGHTNDTFPSDIGAGFSDDLKKKMTLYLATKHLKNFDTTHCTPLPHDRFEEPWRARPHNM</sequence>
<keyword evidence="5" id="KW-0325">Glycoprotein</keyword>
<dbReference type="AlphaFoldDB" id="A0A210PH59"/>
<proteinExistence type="inferred from homology"/>
<dbReference type="Pfam" id="PF06702">
    <property type="entry name" value="Fam20C"/>
    <property type="match status" value="1"/>
</dbReference>
<evidence type="ECO:0000259" key="11">
    <source>
        <dbReference type="Pfam" id="PF22990"/>
    </source>
</evidence>
<dbReference type="InterPro" id="IPR029058">
    <property type="entry name" value="AB_hydrolase_fold"/>
</dbReference>
<feature type="binding site" evidence="7">
    <location>
        <position position="147"/>
    </location>
    <ligand>
        <name>ATP</name>
        <dbReference type="ChEBI" id="CHEBI:30616"/>
    </ligand>
</feature>
<evidence type="ECO:0000256" key="2">
    <source>
        <dbReference type="ARBA" id="ARBA00006557"/>
    </source>
</evidence>
<keyword evidence="4" id="KW-1015">Disulfide bond</keyword>
<dbReference type="GO" id="GO:0005524">
    <property type="term" value="F:ATP binding"/>
    <property type="evidence" value="ECO:0007669"/>
    <property type="project" value="UniProtKB-KW"/>
</dbReference>
<evidence type="ECO:0000259" key="10">
    <source>
        <dbReference type="Pfam" id="PF06702"/>
    </source>
</evidence>
<dbReference type="InterPro" id="IPR054518">
    <property type="entry name" value="ABHD16_N"/>
</dbReference>
<evidence type="ECO:0000313" key="12">
    <source>
        <dbReference type="EMBL" id="OWF35821.1"/>
    </source>
</evidence>
<evidence type="ECO:0000256" key="5">
    <source>
        <dbReference type="ARBA" id="ARBA00023180"/>
    </source>
</evidence>
<dbReference type="STRING" id="6573.A0A210PH59"/>
<dbReference type="GO" id="GO:0016787">
    <property type="term" value="F:hydrolase activity"/>
    <property type="evidence" value="ECO:0007669"/>
    <property type="project" value="UniProtKB-KW"/>
</dbReference>
<evidence type="ECO:0000313" key="13">
    <source>
        <dbReference type="Proteomes" id="UP000242188"/>
    </source>
</evidence>
<keyword evidence="12" id="KW-0378">Hydrolase</keyword>
<keyword evidence="13" id="KW-1185">Reference proteome</keyword>